<accession>A0AAV8DI80</accession>
<comment type="subcellular location">
    <subcellularLocation>
        <location evidence="1">Nucleus</location>
    </subcellularLocation>
</comment>
<dbReference type="InterPro" id="IPR038192">
    <property type="entry name" value="CSTF_C_sf"/>
</dbReference>
<dbReference type="Pfam" id="PF14304">
    <property type="entry name" value="CSTF_C"/>
    <property type="match status" value="1"/>
</dbReference>
<dbReference type="InterPro" id="IPR000504">
    <property type="entry name" value="RRM_dom"/>
</dbReference>
<keyword evidence="3" id="KW-0694">RNA-binding</keyword>
<evidence type="ECO:0000313" key="7">
    <source>
        <dbReference type="Proteomes" id="UP001140206"/>
    </source>
</evidence>
<dbReference type="InterPro" id="IPR025742">
    <property type="entry name" value="CSTF2_hinge"/>
</dbReference>
<dbReference type="PANTHER" id="PTHR45735">
    <property type="entry name" value="CLEAVAGE STIMULATION FACTOR SUBUNIT 2"/>
    <property type="match status" value="1"/>
</dbReference>
<evidence type="ECO:0000313" key="6">
    <source>
        <dbReference type="EMBL" id="KAJ4766302.1"/>
    </source>
</evidence>
<dbReference type="Pfam" id="PF14327">
    <property type="entry name" value="CSTF2_hinge"/>
    <property type="match status" value="1"/>
</dbReference>
<dbReference type="EMBL" id="JAMFTS010000004">
    <property type="protein sequence ID" value="KAJ4766302.1"/>
    <property type="molecule type" value="Genomic_DNA"/>
</dbReference>
<dbReference type="Gene3D" id="3.30.70.330">
    <property type="match status" value="1"/>
</dbReference>
<reference evidence="6" key="1">
    <citation type="submission" date="2022-08" db="EMBL/GenBank/DDBJ databases">
        <authorList>
            <person name="Marques A."/>
        </authorList>
    </citation>
    <scope>NUCLEOTIDE SEQUENCE</scope>
    <source>
        <strain evidence="6">RhyPub2mFocal</strain>
        <tissue evidence="6">Leaves</tissue>
    </source>
</reference>
<dbReference type="Pfam" id="PF00076">
    <property type="entry name" value="RRM_1"/>
    <property type="match status" value="1"/>
</dbReference>
<protein>
    <submittedName>
        <fullName evidence="6">Cleavage stimulation factor subunit 2</fullName>
    </submittedName>
</protein>
<feature type="region of interest" description="Disordered" evidence="4">
    <location>
        <begin position="57"/>
        <end position="88"/>
    </location>
</feature>
<dbReference type="GO" id="GO:0031124">
    <property type="term" value="P:mRNA 3'-end processing"/>
    <property type="evidence" value="ECO:0007669"/>
    <property type="project" value="InterPro"/>
</dbReference>
<feature type="domain" description="RRM" evidence="5">
    <location>
        <begin position="10"/>
        <end position="58"/>
    </location>
</feature>
<feature type="compositionally biased region" description="Basic and acidic residues" evidence="4">
    <location>
        <begin position="332"/>
        <end position="343"/>
    </location>
</feature>
<feature type="region of interest" description="Disordered" evidence="4">
    <location>
        <begin position="323"/>
        <end position="343"/>
    </location>
</feature>
<dbReference type="InterPro" id="IPR012677">
    <property type="entry name" value="Nucleotide-bd_a/b_plait_sf"/>
</dbReference>
<dbReference type="AlphaFoldDB" id="A0AAV8DI80"/>
<evidence type="ECO:0000256" key="3">
    <source>
        <dbReference type="PROSITE-ProRule" id="PRU00176"/>
    </source>
</evidence>
<dbReference type="InterPro" id="IPR035979">
    <property type="entry name" value="RBD_domain_sf"/>
</dbReference>
<dbReference type="PROSITE" id="PS50102">
    <property type="entry name" value="RRM"/>
    <property type="match status" value="1"/>
</dbReference>
<feature type="compositionally biased region" description="Basic and acidic residues" evidence="4">
    <location>
        <begin position="57"/>
        <end position="69"/>
    </location>
</feature>
<gene>
    <name evidence="6" type="ORF">LUZ62_076677</name>
</gene>
<comment type="caution">
    <text evidence="6">The sequence shown here is derived from an EMBL/GenBank/DDBJ whole genome shotgun (WGS) entry which is preliminary data.</text>
</comment>
<keyword evidence="7" id="KW-1185">Reference proteome</keyword>
<evidence type="ECO:0000256" key="2">
    <source>
        <dbReference type="ARBA" id="ARBA00023242"/>
    </source>
</evidence>
<evidence type="ECO:0000259" key="5">
    <source>
        <dbReference type="PROSITE" id="PS50102"/>
    </source>
</evidence>
<dbReference type="PANTHER" id="PTHR45735:SF2">
    <property type="entry name" value="CLEAVAGE STIMULATION FACTOR SUBUNIT 2"/>
    <property type="match status" value="1"/>
</dbReference>
<organism evidence="6 7">
    <name type="scientific">Rhynchospora pubera</name>
    <dbReference type="NCBI Taxonomy" id="906938"/>
    <lineage>
        <taxon>Eukaryota</taxon>
        <taxon>Viridiplantae</taxon>
        <taxon>Streptophyta</taxon>
        <taxon>Embryophyta</taxon>
        <taxon>Tracheophyta</taxon>
        <taxon>Spermatophyta</taxon>
        <taxon>Magnoliopsida</taxon>
        <taxon>Liliopsida</taxon>
        <taxon>Poales</taxon>
        <taxon>Cyperaceae</taxon>
        <taxon>Cyperoideae</taxon>
        <taxon>Rhynchosporeae</taxon>
        <taxon>Rhynchospora</taxon>
    </lineage>
</organism>
<name>A0AAV8DI80_9POAL</name>
<evidence type="ECO:0000256" key="1">
    <source>
        <dbReference type="ARBA" id="ARBA00004123"/>
    </source>
</evidence>
<proteinExistence type="predicted"/>
<sequence length="434" mass="47413">MALTNKVWCRLLHDKETGKPKGYGFCEYKDEETALSARRNLQGYEVKGRLLRVDFADDGKNKDKNRDQGQCEPGVGPNLGTAQHRSGTIPSDLVASQPLGLSSALSSMSTMVDALGGIQSGLAKQGPDPLTNYLVRMSTNQLLSIASEIKLLAAQNNYMLRQLLQQNPGLLRALCQAEIMLGLVTPQMMQMASSQQHPSYLAQSQMHQQPVAGISVQPRPPPGNPTLVAPQNPIPVEKVPVPHHVPITTEEGPSIIQPLQTHPNVAASGGLVPQLQSDILQQNSRPSFGLANLEPHLAPPVPSITMPEDQLRQPASQILPQKRQQLTVRSDTAPREVKPWSEMERPSKLRRLDLTNNMISASVVNTQLAQTCQTQMSTSTQVQPAKLTPQLLAKTQSALLQQVLTLTPEQLSSLPEEEQKEVIQLQKTLCSICV</sequence>
<dbReference type="Proteomes" id="UP001140206">
    <property type="component" value="Chromosome 4"/>
</dbReference>
<keyword evidence="2" id="KW-0539">Nucleus</keyword>
<dbReference type="GO" id="GO:0005847">
    <property type="term" value="C:mRNA cleavage and polyadenylation specificity factor complex"/>
    <property type="evidence" value="ECO:0007669"/>
    <property type="project" value="TreeGrafter"/>
</dbReference>
<dbReference type="Gene3D" id="1.10.20.70">
    <property type="entry name" value="Transcription termination and cleavage factor, C-terminal domain"/>
    <property type="match status" value="1"/>
</dbReference>
<evidence type="ECO:0000256" key="4">
    <source>
        <dbReference type="SAM" id="MobiDB-lite"/>
    </source>
</evidence>
<dbReference type="SUPFAM" id="SSF54928">
    <property type="entry name" value="RNA-binding domain, RBD"/>
    <property type="match status" value="1"/>
</dbReference>
<dbReference type="InterPro" id="IPR026896">
    <property type="entry name" value="CSTF_C"/>
</dbReference>
<dbReference type="GO" id="GO:0003729">
    <property type="term" value="F:mRNA binding"/>
    <property type="evidence" value="ECO:0007669"/>
    <property type="project" value="TreeGrafter"/>
</dbReference>